<name>A0A8H7LA97_9ASCO</name>
<evidence type="ECO:0000256" key="2">
    <source>
        <dbReference type="ARBA" id="ARBA00022642"/>
    </source>
</evidence>
<evidence type="ECO:0000256" key="1">
    <source>
        <dbReference type="ARBA" id="ARBA00004790"/>
    </source>
</evidence>
<dbReference type="Gene3D" id="3.40.50.620">
    <property type="entry name" value="HUPs"/>
    <property type="match status" value="1"/>
</dbReference>
<keyword evidence="7" id="KW-0520">NAD</keyword>
<organism evidence="9 10">
    <name type="scientific">Metschnikowia pulcherrima</name>
    <dbReference type="NCBI Taxonomy" id="27326"/>
    <lineage>
        <taxon>Eukaryota</taxon>
        <taxon>Fungi</taxon>
        <taxon>Dikarya</taxon>
        <taxon>Ascomycota</taxon>
        <taxon>Saccharomycotina</taxon>
        <taxon>Pichiomycetes</taxon>
        <taxon>Metschnikowiaceae</taxon>
        <taxon>Metschnikowia</taxon>
    </lineage>
</organism>
<comment type="catalytic activity">
    <reaction evidence="8">
        <text>beta-nicotinamide D-ribonucleotide + ATP + H(+) = diphosphate + NAD(+)</text>
        <dbReference type="Rhea" id="RHEA:21360"/>
        <dbReference type="ChEBI" id="CHEBI:14649"/>
        <dbReference type="ChEBI" id="CHEBI:15378"/>
        <dbReference type="ChEBI" id="CHEBI:30616"/>
        <dbReference type="ChEBI" id="CHEBI:33019"/>
        <dbReference type="ChEBI" id="CHEBI:57540"/>
        <dbReference type="EC" id="2.7.7.1"/>
    </reaction>
</comment>
<accession>A0A8H7LA97</accession>
<dbReference type="InterPro" id="IPR014729">
    <property type="entry name" value="Rossmann-like_a/b/a_fold"/>
</dbReference>
<comment type="caution">
    <text evidence="9">The sequence shown here is derived from an EMBL/GenBank/DDBJ whole genome shotgun (WGS) entry which is preliminary data.</text>
</comment>
<dbReference type="GO" id="GO:0005524">
    <property type="term" value="F:ATP binding"/>
    <property type="evidence" value="ECO:0007669"/>
    <property type="project" value="UniProtKB-KW"/>
</dbReference>
<evidence type="ECO:0008006" key="11">
    <source>
        <dbReference type="Google" id="ProtNLM"/>
    </source>
</evidence>
<dbReference type="EMBL" id="JACBPP010000007">
    <property type="protein sequence ID" value="KAF8000195.1"/>
    <property type="molecule type" value="Genomic_DNA"/>
</dbReference>
<dbReference type="UniPathway" id="UPA00253">
    <property type="reaction ID" value="UER00600"/>
</dbReference>
<proteinExistence type="predicted"/>
<sequence>MNYKNALDSFVKSGKEFTLVYKSVKFTTPVSRILILDSSFNPPHVAHQALAQEAIAYDFDGNSDTEKDENASKLLLLLLSVKHADKIVPAPALFEHRLAMMHLMANSLANLYIDVGIGLTTHAKFADKSAAIQEYMETNFSWKKPARLTFLLGFDTLVRVLDPKYYAPATLADSLNNFMYNTDLFCLTRAENKTEFEEQKQYIERIGNGEFPEIPRLWAKNVHLKSLRDNRDSVGAISSSAVRKAYETHESPQNLPLLPEIDAYIRENRLYGKISK</sequence>
<keyword evidence="3" id="KW-0808">Transferase</keyword>
<evidence type="ECO:0000256" key="7">
    <source>
        <dbReference type="ARBA" id="ARBA00023027"/>
    </source>
</evidence>
<dbReference type="GO" id="GO:0005737">
    <property type="term" value="C:cytoplasm"/>
    <property type="evidence" value="ECO:0007669"/>
    <property type="project" value="TreeGrafter"/>
</dbReference>
<evidence type="ECO:0000313" key="9">
    <source>
        <dbReference type="EMBL" id="KAF8000195.1"/>
    </source>
</evidence>
<dbReference type="AlphaFoldDB" id="A0A8H7LA97"/>
<protein>
    <recommendedName>
        <fullName evidence="11">Nicotinamide-nucleotide adenylyltransferase</fullName>
    </recommendedName>
</protein>
<dbReference type="GO" id="GO:0009435">
    <property type="term" value="P:NAD+ biosynthetic process"/>
    <property type="evidence" value="ECO:0007669"/>
    <property type="project" value="UniProtKB-UniPathway"/>
</dbReference>
<dbReference type="GO" id="GO:0016887">
    <property type="term" value="F:ATP hydrolysis activity"/>
    <property type="evidence" value="ECO:0007669"/>
    <property type="project" value="TreeGrafter"/>
</dbReference>
<evidence type="ECO:0000256" key="5">
    <source>
        <dbReference type="ARBA" id="ARBA00022741"/>
    </source>
</evidence>
<keyword evidence="4" id="KW-0548">Nucleotidyltransferase</keyword>
<dbReference type="GO" id="GO:0005634">
    <property type="term" value="C:nucleus"/>
    <property type="evidence" value="ECO:0007669"/>
    <property type="project" value="TreeGrafter"/>
</dbReference>
<keyword evidence="6" id="KW-0067">ATP-binding</keyword>
<dbReference type="SUPFAM" id="SSF52374">
    <property type="entry name" value="Nucleotidylyl transferase"/>
    <property type="match status" value="1"/>
</dbReference>
<gene>
    <name evidence="9" type="ORF">HF325_005124</name>
</gene>
<keyword evidence="5" id="KW-0547">Nucleotide-binding</keyword>
<dbReference type="PANTHER" id="PTHR31285:SF0">
    <property type="entry name" value="NICOTINAMIDE MONONUCLEOTIDE ADENYLYLTRANSFERASE"/>
    <property type="match status" value="1"/>
</dbReference>
<evidence type="ECO:0000313" key="10">
    <source>
        <dbReference type="Proteomes" id="UP000649328"/>
    </source>
</evidence>
<dbReference type="PANTHER" id="PTHR31285">
    <property type="entry name" value="NICOTINAMIDE MONONUCLEOTIDE ADENYLYLTRANSFERASE"/>
    <property type="match status" value="1"/>
</dbReference>
<dbReference type="Proteomes" id="UP000649328">
    <property type="component" value="Unassembled WGS sequence"/>
</dbReference>
<dbReference type="CDD" id="cd02165">
    <property type="entry name" value="NMNAT"/>
    <property type="match status" value="1"/>
</dbReference>
<keyword evidence="2" id="KW-0662">Pyridine nucleotide biosynthesis</keyword>
<comment type="pathway">
    <text evidence="1">Cofactor biosynthesis; NAD(+) biosynthesis.</text>
</comment>
<dbReference type="InterPro" id="IPR005248">
    <property type="entry name" value="NadD/NMNAT"/>
</dbReference>
<evidence type="ECO:0000256" key="4">
    <source>
        <dbReference type="ARBA" id="ARBA00022695"/>
    </source>
</evidence>
<dbReference type="OrthoDB" id="5591297at2759"/>
<evidence type="ECO:0000256" key="3">
    <source>
        <dbReference type="ARBA" id="ARBA00022679"/>
    </source>
</evidence>
<evidence type="ECO:0000256" key="8">
    <source>
        <dbReference type="ARBA" id="ARBA00049001"/>
    </source>
</evidence>
<evidence type="ECO:0000256" key="6">
    <source>
        <dbReference type="ARBA" id="ARBA00022840"/>
    </source>
</evidence>
<keyword evidence="10" id="KW-1185">Reference proteome</keyword>
<reference evidence="9" key="1">
    <citation type="submission" date="2020-10" db="EMBL/GenBank/DDBJ databases">
        <title>The Whole-Genome Sequence of Metschnikowia persimmonesis, a Novel Endophytic Yeast Species Isolated from Medicinal Plant Diospyros kaki Thumb.</title>
        <authorList>
            <person name="Rahmat E."/>
            <person name="Kang Y."/>
        </authorList>
    </citation>
    <scope>NUCLEOTIDE SEQUENCE</scope>
    <source>
        <strain evidence="9">KIOM G15050</strain>
    </source>
</reference>
<dbReference type="GO" id="GO:0000309">
    <property type="term" value="F:nicotinamide-nucleotide adenylyltransferase activity"/>
    <property type="evidence" value="ECO:0007669"/>
    <property type="project" value="UniProtKB-EC"/>
</dbReference>